<gene>
    <name evidence="1" type="ORF">HMPREF0650_0688</name>
</gene>
<sequence>MTSVYPNINKSGFRYSNFTKTLLLKKGRGTLQLIISC</sequence>
<dbReference type="AlphaFoldDB" id="D1W2R9"/>
<evidence type="ECO:0000313" key="1">
    <source>
        <dbReference type="EMBL" id="EFA93145.1"/>
    </source>
</evidence>
<evidence type="ECO:0000313" key="2">
    <source>
        <dbReference type="Proteomes" id="UP000005283"/>
    </source>
</evidence>
<dbReference type="Proteomes" id="UP000005283">
    <property type="component" value="Unassembled WGS sequence"/>
</dbReference>
<organism evidence="1 2">
    <name type="scientific">Hoylesella buccalis ATCC 35310</name>
    <dbReference type="NCBI Taxonomy" id="679190"/>
    <lineage>
        <taxon>Bacteria</taxon>
        <taxon>Pseudomonadati</taxon>
        <taxon>Bacteroidota</taxon>
        <taxon>Bacteroidia</taxon>
        <taxon>Bacteroidales</taxon>
        <taxon>Prevotellaceae</taxon>
        <taxon>Hoylesella</taxon>
    </lineage>
</organism>
<comment type="caution">
    <text evidence="1">The sequence shown here is derived from an EMBL/GenBank/DDBJ whole genome shotgun (WGS) entry which is preliminary data.</text>
</comment>
<name>D1W2R9_9BACT</name>
<reference evidence="1 2" key="1">
    <citation type="submission" date="2009-12" db="EMBL/GenBank/DDBJ databases">
        <title>Genome Sequence of Prevotella buccalis ATCC 35310.</title>
        <authorList>
            <person name="Durkin A.S."/>
            <person name="Madupu R."/>
            <person name="Torralba M."/>
            <person name="Methe B."/>
            <person name="Sutton G."/>
            <person name="Strausberg R.L."/>
            <person name="Nelson K.E."/>
        </authorList>
    </citation>
    <scope>NUCLEOTIDE SEQUENCE [LARGE SCALE GENOMIC DNA]</scope>
    <source>
        <strain evidence="1 2">ATCC 35310</strain>
    </source>
</reference>
<proteinExistence type="predicted"/>
<accession>D1W2R9</accession>
<protein>
    <submittedName>
        <fullName evidence="1">Uncharacterized protein</fullName>
    </submittedName>
</protein>
<dbReference type="EMBL" id="ADEG01000011">
    <property type="protein sequence ID" value="EFA93145.1"/>
    <property type="molecule type" value="Genomic_DNA"/>
</dbReference>
<keyword evidence="2" id="KW-1185">Reference proteome</keyword>
<dbReference type="STRING" id="679190.HMPREF0650_0688"/>